<name>A0A2S9PRH7_9ACTN</name>
<evidence type="ECO:0000256" key="1">
    <source>
        <dbReference type="SAM" id="MobiDB-lite"/>
    </source>
</evidence>
<dbReference type="AlphaFoldDB" id="A0A2S9PRH7"/>
<feature type="compositionally biased region" description="Low complexity" evidence="1">
    <location>
        <begin position="268"/>
        <end position="284"/>
    </location>
</feature>
<dbReference type="RefSeq" id="WP_105870733.1">
    <property type="nucleotide sequence ID" value="NZ_PVLV01000390.1"/>
</dbReference>
<evidence type="ECO:0000313" key="3">
    <source>
        <dbReference type="Proteomes" id="UP000239322"/>
    </source>
</evidence>
<feature type="compositionally biased region" description="Basic and acidic residues" evidence="1">
    <location>
        <begin position="257"/>
        <end position="267"/>
    </location>
</feature>
<protein>
    <submittedName>
        <fullName evidence="2">Uncharacterized protein</fullName>
    </submittedName>
</protein>
<feature type="region of interest" description="Disordered" evidence="1">
    <location>
        <begin position="232"/>
        <end position="292"/>
    </location>
</feature>
<dbReference type="EMBL" id="PVLV01000390">
    <property type="protein sequence ID" value="PRH77001.1"/>
    <property type="molecule type" value="Genomic_DNA"/>
</dbReference>
<feature type="compositionally biased region" description="Low complexity" evidence="1">
    <location>
        <begin position="243"/>
        <end position="256"/>
    </location>
</feature>
<reference evidence="2 3" key="1">
    <citation type="submission" date="2018-03" db="EMBL/GenBank/DDBJ databases">
        <title>Novel Streptomyces sp. from soil.</title>
        <authorList>
            <person name="Tan G.Y.A."/>
            <person name="Lee Z.Y."/>
        </authorList>
    </citation>
    <scope>NUCLEOTIDE SEQUENCE [LARGE SCALE GENOMIC DNA]</scope>
    <source>
        <strain evidence="2 3">ST5x</strain>
    </source>
</reference>
<dbReference type="Proteomes" id="UP000239322">
    <property type="component" value="Unassembled WGS sequence"/>
</dbReference>
<feature type="region of interest" description="Disordered" evidence="1">
    <location>
        <begin position="163"/>
        <end position="208"/>
    </location>
</feature>
<evidence type="ECO:0000313" key="2">
    <source>
        <dbReference type="EMBL" id="PRH77001.1"/>
    </source>
</evidence>
<keyword evidence="3" id="KW-1185">Reference proteome</keyword>
<accession>A0A2S9PRH7</accession>
<proteinExistence type="predicted"/>
<comment type="caution">
    <text evidence="2">The sequence shown here is derived from an EMBL/GenBank/DDBJ whole genome shotgun (WGS) entry which is preliminary data.</text>
</comment>
<gene>
    <name evidence="2" type="ORF">C6N75_22605</name>
</gene>
<sequence length="292" mass="31680">MDVERVVDELYGLAPARFTAARDAYVVEARRAKDRAAAKTIAALRRPALAAWAANLLARRRPQDARRFLALGESLRSAHRALDAERLREARGRQHQLVTALARDAAALARGEGQPVSGTMLYDIERVLHGVLAFPDVAEQWSLGRLVRVPEAVVGFAAVAPETAPPRRDATRTARPKASAPTGEPKPERWDLAAARSAAQEAEAEADRCEHRLSAARTAEQDATARAEAAAEQVRRLSDRLHQAQGARSEAEAAAEQARRAVKDARDAALGASRRAERAAAAVKRAQRAQRD</sequence>
<feature type="compositionally biased region" description="Basic and acidic residues" evidence="1">
    <location>
        <begin position="233"/>
        <end position="242"/>
    </location>
</feature>
<organism evidence="2 3">
    <name type="scientific">Streptomyces solincola</name>
    <dbReference type="NCBI Taxonomy" id="2100817"/>
    <lineage>
        <taxon>Bacteria</taxon>
        <taxon>Bacillati</taxon>
        <taxon>Actinomycetota</taxon>
        <taxon>Actinomycetes</taxon>
        <taxon>Kitasatosporales</taxon>
        <taxon>Streptomycetaceae</taxon>
        <taxon>Streptomyces</taxon>
    </lineage>
</organism>